<accession>A0ABU8FIC5</accession>
<organism evidence="2 3">
    <name type="scientific">Bacillus bruguierae</name>
    <dbReference type="NCBI Taxonomy" id="3127667"/>
    <lineage>
        <taxon>Bacteria</taxon>
        <taxon>Bacillati</taxon>
        <taxon>Bacillota</taxon>
        <taxon>Bacilli</taxon>
        <taxon>Bacillales</taxon>
        <taxon>Bacillaceae</taxon>
        <taxon>Bacillus</taxon>
    </lineage>
</organism>
<reference evidence="2 3" key="1">
    <citation type="submission" date="2024-01" db="EMBL/GenBank/DDBJ databases">
        <title>Seven novel Bacillus-like species.</title>
        <authorList>
            <person name="Liu G."/>
        </authorList>
    </citation>
    <scope>NUCLEOTIDE SEQUENCE [LARGE SCALE GENOMIC DNA]</scope>
    <source>
        <strain evidence="2 3">FJAT-51639</strain>
    </source>
</reference>
<feature type="transmembrane region" description="Helical" evidence="1">
    <location>
        <begin position="6"/>
        <end position="23"/>
    </location>
</feature>
<keyword evidence="1" id="KW-0472">Membrane</keyword>
<dbReference type="Proteomes" id="UP001372526">
    <property type="component" value="Unassembled WGS sequence"/>
</dbReference>
<keyword evidence="3" id="KW-1185">Reference proteome</keyword>
<evidence type="ECO:0000256" key="1">
    <source>
        <dbReference type="SAM" id="Phobius"/>
    </source>
</evidence>
<sequence>MILDDTNTIGALAFLFFMIYLATDPRDMSLLAIPAYFGGMLVTHWLIENGFQDTYIYTSWIVAYSITMIYLIIASILLGINNVIYIKEKIRKRSALKR</sequence>
<evidence type="ECO:0000313" key="2">
    <source>
        <dbReference type="EMBL" id="MEI4802452.1"/>
    </source>
</evidence>
<proteinExistence type="predicted"/>
<name>A0ABU8FIC5_9BACI</name>
<feature type="transmembrane region" description="Helical" evidence="1">
    <location>
        <begin position="30"/>
        <end position="47"/>
    </location>
</feature>
<gene>
    <name evidence="2" type="ORF">WAZ07_14210</name>
</gene>
<comment type="caution">
    <text evidence="2">The sequence shown here is derived from an EMBL/GenBank/DDBJ whole genome shotgun (WGS) entry which is preliminary data.</text>
</comment>
<dbReference type="EMBL" id="JBAWSX010000008">
    <property type="protein sequence ID" value="MEI4802452.1"/>
    <property type="molecule type" value="Genomic_DNA"/>
</dbReference>
<keyword evidence="1" id="KW-1133">Transmembrane helix</keyword>
<evidence type="ECO:0000313" key="3">
    <source>
        <dbReference type="Proteomes" id="UP001372526"/>
    </source>
</evidence>
<dbReference type="RefSeq" id="WP_336473167.1">
    <property type="nucleotide sequence ID" value="NZ_JBAWSX010000008.1"/>
</dbReference>
<keyword evidence="1" id="KW-0812">Transmembrane</keyword>
<protein>
    <submittedName>
        <fullName evidence="2">Uncharacterized protein</fullName>
    </submittedName>
</protein>
<feature type="transmembrane region" description="Helical" evidence="1">
    <location>
        <begin position="59"/>
        <end position="84"/>
    </location>
</feature>